<keyword evidence="6" id="KW-0010">Activator</keyword>
<dbReference type="AlphaFoldDB" id="A0A1J4MWD2"/>
<comment type="caution">
    <text evidence="7">The sequence shown here is derived from an EMBL/GenBank/DDBJ whole genome shotgun (WGS) entry which is preliminary data.</text>
</comment>
<comment type="subunit">
    <text evidence="6">Component of the Mediator complex.</text>
</comment>
<proteinExistence type="inferred from homology"/>
<dbReference type="OrthoDB" id="337270at2759"/>
<dbReference type="VEuPathDB" id="CryptoDB:cand_020590"/>
<comment type="similarity">
    <text evidence="2 6">Belongs to the Mediator complex subunit 10 family.</text>
</comment>
<protein>
    <recommendedName>
        <fullName evidence="6">Mediator of RNA polymerase II transcription subunit 10</fullName>
    </recommendedName>
    <alternativeName>
        <fullName evidence="6">Mediator complex subunit 10</fullName>
    </alternativeName>
</protein>
<dbReference type="GO" id="GO:0006357">
    <property type="term" value="P:regulation of transcription by RNA polymerase II"/>
    <property type="evidence" value="ECO:0007669"/>
    <property type="project" value="InterPro"/>
</dbReference>
<keyword evidence="5 6" id="KW-0539">Nucleus</keyword>
<dbReference type="InterPro" id="IPR019145">
    <property type="entry name" value="Mediator_Med10"/>
</dbReference>
<evidence type="ECO:0000256" key="5">
    <source>
        <dbReference type="ARBA" id="ARBA00023242"/>
    </source>
</evidence>
<organism evidence="7 8">
    <name type="scientific">Cryptosporidium andersoni</name>
    <dbReference type="NCBI Taxonomy" id="117008"/>
    <lineage>
        <taxon>Eukaryota</taxon>
        <taxon>Sar</taxon>
        <taxon>Alveolata</taxon>
        <taxon>Apicomplexa</taxon>
        <taxon>Conoidasida</taxon>
        <taxon>Coccidia</taxon>
        <taxon>Eucoccidiorida</taxon>
        <taxon>Eimeriorina</taxon>
        <taxon>Cryptosporidiidae</taxon>
        <taxon>Cryptosporidium</taxon>
    </lineage>
</organism>
<dbReference type="GO" id="GO:0003712">
    <property type="term" value="F:transcription coregulator activity"/>
    <property type="evidence" value="ECO:0007669"/>
    <property type="project" value="InterPro"/>
</dbReference>
<evidence type="ECO:0000313" key="8">
    <source>
        <dbReference type="Proteomes" id="UP000186804"/>
    </source>
</evidence>
<comment type="function">
    <text evidence="6">Component of the Mediator complex, a coactivator involved in the regulated transcription of nearly all RNA polymerase II-dependent genes. Mediator functions as a bridge to convey information from gene-specific regulatory proteins to the basal RNA polymerase II transcription machinery. Mediator is recruited to promoters by direct interactions with regulatory proteins and serves as a scaffold for the assembly of a functional preinitiation complex with RNA polymerase II and the general transcription factors.</text>
</comment>
<dbReference type="EMBL" id="LRBS01000044">
    <property type="protein sequence ID" value="OII77221.1"/>
    <property type="molecule type" value="Genomic_DNA"/>
</dbReference>
<sequence>MARDLDKAEIMEPLLGLFTEIVYALTKLTNEMINSRSLSKEEIALSTENITKEMTHYIDLLSKAQSVLPESSLSKVEIPASLLRHINQYKSPNTWLSQLFDLLETENNKARGEALAMNSLYEALTKRLDSKKELQLEDIMFGNGYVEEIQNSEVSGPTLQ</sequence>
<accession>A0A1J4MWD2</accession>
<reference evidence="7 8" key="1">
    <citation type="submission" date="2016-10" db="EMBL/GenBank/DDBJ databases">
        <title>Reductive evolution of mitochondrial metabolism and differential evolution of invasion-related proteins in Cryptosporidium.</title>
        <authorList>
            <person name="Liu S."/>
            <person name="Roellig D.M."/>
            <person name="Guo Y."/>
            <person name="Li N."/>
            <person name="Frace M.A."/>
            <person name="Tang K."/>
            <person name="Zhang L."/>
            <person name="Feng Y."/>
            <person name="Xiao L."/>
        </authorList>
    </citation>
    <scope>NUCLEOTIDE SEQUENCE [LARGE SCALE GENOMIC DNA]</scope>
    <source>
        <strain evidence="7">30847</strain>
    </source>
</reference>
<evidence type="ECO:0000256" key="4">
    <source>
        <dbReference type="ARBA" id="ARBA00023163"/>
    </source>
</evidence>
<keyword evidence="8" id="KW-1185">Reference proteome</keyword>
<dbReference type="GO" id="GO:0016592">
    <property type="term" value="C:mediator complex"/>
    <property type="evidence" value="ECO:0007669"/>
    <property type="project" value="InterPro"/>
</dbReference>
<keyword evidence="4 6" id="KW-0804">Transcription</keyword>
<evidence type="ECO:0000256" key="2">
    <source>
        <dbReference type="ARBA" id="ARBA00005389"/>
    </source>
</evidence>
<evidence type="ECO:0000313" key="7">
    <source>
        <dbReference type="EMBL" id="OII77221.1"/>
    </source>
</evidence>
<comment type="subcellular location">
    <subcellularLocation>
        <location evidence="1 6">Nucleus</location>
    </subcellularLocation>
</comment>
<dbReference type="Proteomes" id="UP000186804">
    <property type="component" value="Unassembled WGS sequence"/>
</dbReference>
<evidence type="ECO:0000256" key="3">
    <source>
        <dbReference type="ARBA" id="ARBA00023015"/>
    </source>
</evidence>
<evidence type="ECO:0000256" key="1">
    <source>
        <dbReference type="ARBA" id="ARBA00004123"/>
    </source>
</evidence>
<keyword evidence="3 6" id="KW-0805">Transcription regulation</keyword>
<dbReference type="Pfam" id="PF09748">
    <property type="entry name" value="Med10"/>
    <property type="match status" value="1"/>
</dbReference>
<evidence type="ECO:0000256" key="6">
    <source>
        <dbReference type="RuleBase" id="RU364146"/>
    </source>
</evidence>
<name>A0A1J4MWD2_9CRYT</name>
<gene>
    <name evidence="6" type="primary">MED10</name>
    <name evidence="7" type="ORF">cand_020590</name>
</gene>